<dbReference type="PROSITE" id="PS50035">
    <property type="entry name" value="PLD"/>
    <property type="match status" value="2"/>
</dbReference>
<gene>
    <name evidence="2" type="primary">ybhO</name>
    <name evidence="2" type="ORF">NCTC10296_01169</name>
</gene>
<dbReference type="STRING" id="493.BWD07_01800"/>
<dbReference type="AlphaFoldDB" id="A0A448D7Z9"/>
<evidence type="ECO:0000313" key="2">
    <source>
        <dbReference type="EMBL" id="VEF01032.1"/>
    </source>
</evidence>
<accession>A0A448D7Z9</accession>
<sequence length="509" mass="55537">MLKILWIIVILVVGVLLTALITYKSLPENVGRKESIRLPVNPEGNMAKHLVREVTAHKGESGLYPLAGGRDAFAARLALAENAQYSIDVQYYIWHDDVSGRLLMQSLKKAADRGVRVRMLLDDNTMAGMDGLLAALNSHPNIEVRLFNPFMQRGFRPLGFLSDFFRLNRRMHNKSFTADSVVSIVGGRNIGDEYFDVGSGVLFADLDVAAVGKAAEDVSEDFDRYWADMAAYPLETITGKIQEADLDTVPSGDPVTQAYLKTLAESDFAGHLRGGNLPLVWAKTQLISDDPAKVHNKALAKDTVMAKIAPIMAGAEKELLIVSPYFVPGKRGTALLNGVAEKGGNVAVLTNSLAANDVAVVHSGYAKYRKDLLKGGVALYELKADATVRPKSNHFLGSSSGASLHAKTFSVDGQYLFVGSFNMDPRSAILNTEMGLMVDNEELAAQLGKGLKAGKHQYTYMVEAGDKGGLQWRTGENGREVVYNDEPHSTWVQRATVWVASKLPIEWLL</sequence>
<organism evidence="2 3">
    <name type="scientific">Neisseria canis</name>
    <dbReference type="NCBI Taxonomy" id="493"/>
    <lineage>
        <taxon>Bacteria</taxon>
        <taxon>Pseudomonadati</taxon>
        <taxon>Pseudomonadota</taxon>
        <taxon>Betaproteobacteria</taxon>
        <taxon>Neisseriales</taxon>
        <taxon>Neisseriaceae</taxon>
        <taxon>Neisseria</taxon>
    </lineage>
</organism>
<dbReference type="RefSeq" id="WP_085415670.1">
    <property type="nucleotide sequence ID" value="NZ_CAUJPY010000022.1"/>
</dbReference>
<reference evidence="2 3" key="1">
    <citation type="submission" date="2018-12" db="EMBL/GenBank/DDBJ databases">
        <authorList>
            <consortium name="Pathogen Informatics"/>
        </authorList>
    </citation>
    <scope>NUCLEOTIDE SEQUENCE [LARGE SCALE GENOMIC DNA]</scope>
    <source>
        <strain evidence="2 3">NCTC10296</strain>
    </source>
</reference>
<keyword evidence="2" id="KW-0808">Transferase</keyword>
<dbReference type="EC" id="2.7.8.-" evidence="2"/>
<dbReference type="SMART" id="SM00155">
    <property type="entry name" value="PLDc"/>
    <property type="match status" value="2"/>
</dbReference>
<name>A0A448D7Z9_9NEIS</name>
<dbReference type="SUPFAM" id="SSF56024">
    <property type="entry name" value="Phospholipase D/nuclease"/>
    <property type="match status" value="2"/>
</dbReference>
<dbReference type="CDD" id="cd09113">
    <property type="entry name" value="PLDc_ymdC_like_2"/>
    <property type="match status" value="1"/>
</dbReference>
<dbReference type="PANTHER" id="PTHR21248">
    <property type="entry name" value="CARDIOLIPIN SYNTHASE"/>
    <property type="match status" value="1"/>
</dbReference>
<dbReference type="Pfam" id="PF13091">
    <property type="entry name" value="PLDc_2"/>
    <property type="match status" value="2"/>
</dbReference>
<feature type="domain" description="PLD phosphodiesterase" evidence="1">
    <location>
        <begin position="167"/>
        <end position="194"/>
    </location>
</feature>
<evidence type="ECO:0000259" key="1">
    <source>
        <dbReference type="PROSITE" id="PS50035"/>
    </source>
</evidence>
<dbReference type="InterPro" id="IPR001736">
    <property type="entry name" value="PLipase_D/transphosphatidylase"/>
</dbReference>
<dbReference type="Proteomes" id="UP000279284">
    <property type="component" value="Chromosome"/>
</dbReference>
<dbReference type="GO" id="GO:0030572">
    <property type="term" value="F:phosphatidyltransferase activity"/>
    <property type="evidence" value="ECO:0007669"/>
    <property type="project" value="UniProtKB-ARBA"/>
</dbReference>
<dbReference type="InterPro" id="IPR025202">
    <property type="entry name" value="PLD-like_dom"/>
</dbReference>
<dbReference type="GO" id="GO:0032049">
    <property type="term" value="P:cardiolipin biosynthetic process"/>
    <property type="evidence" value="ECO:0007669"/>
    <property type="project" value="UniProtKB-ARBA"/>
</dbReference>
<dbReference type="OrthoDB" id="9814092at2"/>
<evidence type="ECO:0000313" key="3">
    <source>
        <dbReference type="Proteomes" id="UP000279284"/>
    </source>
</evidence>
<dbReference type="EMBL" id="LR134313">
    <property type="protein sequence ID" value="VEF01032.1"/>
    <property type="molecule type" value="Genomic_DNA"/>
</dbReference>
<keyword evidence="3" id="KW-1185">Reference proteome</keyword>
<dbReference type="PANTHER" id="PTHR21248:SF12">
    <property type="entry name" value="CARDIOLIPIN SYNTHASE C"/>
    <property type="match status" value="1"/>
</dbReference>
<dbReference type="KEGG" id="nci:NCTC10296_01169"/>
<proteinExistence type="predicted"/>
<protein>
    <submittedName>
        <fullName evidence="2">Phopholipase D-family protein</fullName>
        <ecNumber evidence="2">2.7.8.-</ecNumber>
    </submittedName>
</protein>
<feature type="domain" description="PLD phosphodiesterase" evidence="1">
    <location>
        <begin position="400"/>
        <end position="427"/>
    </location>
</feature>
<dbReference type="Gene3D" id="3.30.870.10">
    <property type="entry name" value="Endonuclease Chain A"/>
    <property type="match status" value="2"/>
</dbReference>
<dbReference type="CDD" id="cd09111">
    <property type="entry name" value="PLDc_ymdC_like_1"/>
    <property type="match status" value="1"/>
</dbReference>